<name>A0ABQ4CQ67_9ACTN</name>
<dbReference type="SUPFAM" id="SSF63829">
    <property type="entry name" value="Calcium-dependent phosphotriesterase"/>
    <property type="match status" value="1"/>
</dbReference>
<protein>
    <recommendedName>
        <fullName evidence="3">Phosphatase</fullName>
    </recommendedName>
</protein>
<evidence type="ECO:0000313" key="2">
    <source>
        <dbReference type="Proteomes" id="UP000604117"/>
    </source>
</evidence>
<reference evidence="1 2" key="1">
    <citation type="submission" date="2021-01" db="EMBL/GenBank/DDBJ databases">
        <title>Whole genome shotgun sequence of Asanoa siamensis NBRC 107932.</title>
        <authorList>
            <person name="Komaki H."/>
            <person name="Tamura T."/>
        </authorList>
    </citation>
    <scope>NUCLEOTIDE SEQUENCE [LARGE SCALE GENOMIC DNA]</scope>
    <source>
        <strain evidence="1 2">NBRC 107932</strain>
    </source>
</reference>
<comment type="caution">
    <text evidence="1">The sequence shown here is derived from an EMBL/GenBank/DDBJ whole genome shotgun (WGS) entry which is preliminary data.</text>
</comment>
<dbReference type="PROSITE" id="PS51318">
    <property type="entry name" value="TAT"/>
    <property type="match status" value="1"/>
</dbReference>
<dbReference type="InterPro" id="IPR006311">
    <property type="entry name" value="TAT_signal"/>
</dbReference>
<evidence type="ECO:0008006" key="3">
    <source>
        <dbReference type="Google" id="ProtNLM"/>
    </source>
</evidence>
<dbReference type="Pfam" id="PF05787">
    <property type="entry name" value="PhoX"/>
    <property type="match status" value="1"/>
</dbReference>
<dbReference type="PANTHER" id="PTHR35399">
    <property type="entry name" value="SLR8030 PROTEIN"/>
    <property type="match status" value="1"/>
</dbReference>
<dbReference type="InterPro" id="IPR008557">
    <property type="entry name" value="PhoX"/>
</dbReference>
<dbReference type="RefSeq" id="WP_203713375.1">
    <property type="nucleotide sequence ID" value="NZ_BONE01000021.1"/>
</dbReference>
<dbReference type="EMBL" id="BONE01000021">
    <property type="protein sequence ID" value="GIF73441.1"/>
    <property type="molecule type" value="Genomic_DNA"/>
</dbReference>
<evidence type="ECO:0000313" key="1">
    <source>
        <dbReference type="EMBL" id="GIF73441.1"/>
    </source>
</evidence>
<keyword evidence="2" id="KW-1185">Reference proteome</keyword>
<proteinExistence type="predicted"/>
<dbReference type="Proteomes" id="UP000604117">
    <property type="component" value="Unassembled WGS sequence"/>
</dbReference>
<organism evidence="1 2">
    <name type="scientific">Asanoa siamensis</name>
    <dbReference type="NCBI Taxonomy" id="926357"/>
    <lineage>
        <taxon>Bacteria</taxon>
        <taxon>Bacillati</taxon>
        <taxon>Actinomycetota</taxon>
        <taxon>Actinomycetes</taxon>
        <taxon>Micromonosporales</taxon>
        <taxon>Micromonosporaceae</taxon>
        <taxon>Asanoa</taxon>
    </lineage>
</organism>
<gene>
    <name evidence="1" type="ORF">Asi02nite_29590</name>
</gene>
<sequence>MTDQIRRQLPIVGVAKVSHGRDRMTCLYRCGNACDHPVPNASDNEYFGDMVKSEVSRRGVMRAGAIGAAALGLGGAGVLSATPALAAAEPTPALPQVTDFGTAEAATTDLTFKAVAPNRVDALVVPNGYDHHVVIRWGDPVVPGAKKFDVRNQTLEAQLKQFGYNNDFVAVLPLDKKGTRALLVCNHEYTNEDLMFPNFVSQDALTVEQVKIAIAAHGMSCVEIERVGKTGQYVLVDSGSRPYNRRITGLTTHFKLTGPAAGSDLLKTAADPTGTDVIGTLNNCAGGVTPWGTILSGEENFNQYFVGAETSTGDAKARFNRYGIDTVNRYPSGSRKWERVDERFDLTKTPNEANRFGWIVEFDPFTPGSTPRKHTALGRFKHEGANIIKSRDGKAVAYMGDDERFDYMYKFVSDKKIDGRNTPEARKHNLTLLESGTLYVAKLGYTSATEIDGSGKLPTDGAFNGTGQWIPLVKDGTSMVDGMTVEEVLLFTRLAGDKVGATKMDRPEDVEPNPVNRKIYVALTNNTNRGVGSNPAADEANPRNANKHGHILEITEEDDDDHTGTTFTWTVPIVCGDPTDPSTYFMGYDKTKVSPISCPDNVAFDGAGNLWISTDGNALGSNDGLFAVPLEGPEKGRLKQFLSVPFGAETCGPWISDDNKSVFVAVQHPGEISGASVANPASNWPDGDFAKPGIAVTWNVWNKNIGA</sequence>
<dbReference type="PANTHER" id="PTHR35399:SF2">
    <property type="entry name" value="DUF839 DOMAIN-CONTAINING PROTEIN"/>
    <property type="match status" value="1"/>
</dbReference>
<accession>A0ABQ4CQ67</accession>